<comment type="caution">
    <text evidence="4">The sequence shown here is derived from an EMBL/GenBank/DDBJ whole genome shotgun (WGS) entry which is preliminary data.</text>
</comment>
<organism evidence="4 6">
    <name type="scientific">Rotaria magnacalcarata</name>
    <dbReference type="NCBI Taxonomy" id="392030"/>
    <lineage>
        <taxon>Eukaryota</taxon>
        <taxon>Metazoa</taxon>
        <taxon>Spiralia</taxon>
        <taxon>Gnathifera</taxon>
        <taxon>Rotifera</taxon>
        <taxon>Eurotatoria</taxon>
        <taxon>Bdelloidea</taxon>
        <taxon>Philodinida</taxon>
        <taxon>Philodinidae</taxon>
        <taxon>Rotaria</taxon>
    </lineage>
</organism>
<dbReference type="EMBL" id="CAJNOW010000081">
    <property type="protein sequence ID" value="CAF1230345.1"/>
    <property type="molecule type" value="Genomic_DNA"/>
</dbReference>
<evidence type="ECO:0000313" key="5">
    <source>
        <dbReference type="EMBL" id="CAF4635248.1"/>
    </source>
</evidence>
<dbReference type="EMBL" id="CAJOBH010007288">
    <property type="protein sequence ID" value="CAF4079853.1"/>
    <property type="molecule type" value="Genomic_DNA"/>
</dbReference>
<accession>A0A820BFW5</accession>
<evidence type="ECO:0000313" key="3">
    <source>
        <dbReference type="EMBL" id="CAF4079853.1"/>
    </source>
</evidence>
<keyword evidence="6" id="KW-1185">Reference proteome</keyword>
<evidence type="ECO:0000313" key="4">
    <source>
        <dbReference type="EMBL" id="CAF4198270.1"/>
    </source>
</evidence>
<dbReference type="Proteomes" id="UP000681967">
    <property type="component" value="Unassembled WGS sequence"/>
</dbReference>
<dbReference type="EMBL" id="CAJOBJ010111904">
    <property type="protein sequence ID" value="CAF4635248.1"/>
    <property type="molecule type" value="Genomic_DNA"/>
</dbReference>
<proteinExistence type="predicted"/>
<sequence>QFIWYQLLEQVRIETFMKDLLKMPSQFDDQVMYLTRLQQS</sequence>
<dbReference type="Proteomes" id="UP000663855">
    <property type="component" value="Unassembled WGS sequence"/>
</dbReference>
<dbReference type="EMBL" id="CAJOBG010006812">
    <property type="protein sequence ID" value="CAF4198270.1"/>
    <property type="molecule type" value="Genomic_DNA"/>
</dbReference>
<evidence type="ECO:0000313" key="2">
    <source>
        <dbReference type="EMBL" id="CAF1230345.1"/>
    </source>
</evidence>
<dbReference type="Proteomes" id="UP000663834">
    <property type="component" value="Unassembled WGS sequence"/>
</dbReference>
<evidence type="ECO:0000313" key="6">
    <source>
        <dbReference type="Proteomes" id="UP000663866"/>
    </source>
</evidence>
<evidence type="ECO:0000313" key="1">
    <source>
        <dbReference type="EMBL" id="CAF0970945.1"/>
    </source>
</evidence>
<name>A0A820BFW5_9BILA</name>
<gene>
    <name evidence="3" type="ORF">BYL167_LOCUS18005</name>
    <name evidence="1" type="ORF">CJN711_LOCUS867</name>
    <name evidence="5" type="ORF">GIL414_LOCUS40388</name>
    <name evidence="2" type="ORF">KQP761_LOCUS1268</name>
    <name evidence="4" type="ORF">OVN521_LOCUS26245</name>
</gene>
<dbReference type="EMBL" id="CAJNOV010000059">
    <property type="protein sequence ID" value="CAF0970945.1"/>
    <property type="molecule type" value="Genomic_DNA"/>
</dbReference>
<dbReference type="AlphaFoldDB" id="A0A820BFW5"/>
<dbReference type="Proteomes" id="UP000681720">
    <property type="component" value="Unassembled WGS sequence"/>
</dbReference>
<reference evidence="4" key="1">
    <citation type="submission" date="2021-02" db="EMBL/GenBank/DDBJ databases">
        <authorList>
            <person name="Nowell W R."/>
        </authorList>
    </citation>
    <scope>NUCLEOTIDE SEQUENCE</scope>
</reference>
<dbReference type="Proteomes" id="UP000663866">
    <property type="component" value="Unassembled WGS sequence"/>
</dbReference>
<feature type="non-terminal residue" evidence="4">
    <location>
        <position position="1"/>
    </location>
</feature>
<protein>
    <submittedName>
        <fullName evidence="4">Uncharacterized protein</fullName>
    </submittedName>
</protein>